<evidence type="ECO:0000313" key="3">
    <source>
        <dbReference type="Proteomes" id="UP000829354"/>
    </source>
</evidence>
<protein>
    <submittedName>
        <fullName evidence="2">Uncharacterized protein</fullName>
    </submittedName>
</protein>
<keyword evidence="1" id="KW-0812">Transmembrane</keyword>
<sequence>MIHFIGQYYVPCLLLASALLFPMFLGGHSMSLFHPSDFLNSYEIIICFIYLLIIADHVRNVTERMYFVFYYHIIKGILIVFMDPSSIVETCNESEIVIIKTWTGRKYRGHSTSLSLSIFFFEFENVKNV</sequence>
<dbReference type="AlphaFoldDB" id="A0AAE9F2W6"/>
<name>A0AAE9F2W6_CAEBR</name>
<accession>A0AAE9F2W6</accession>
<keyword evidence="3" id="KW-1185">Reference proteome</keyword>
<feature type="transmembrane region" description="Helical" evidence="1">
    <location>
        <begin position="39"/>
        <end position="58"/>
    </location>
</feature>
<keyword evidence="1" id="KW-0472">Membrane</keyword>
<dbReference type="EMBL" id="CP092624">
    <property type="protein sequence ID" value="UMM31766.1"/>
    <property type="molecule type" value="Genomic_DNA"/>
</dbReference>
<evidence type="ECO:0000256" key="1">
    <source>
        <dbReference type="SAM" id="Phobius"/>
    </source>
</evidence>
<keyword evidence="1" id="KW-1133">Transmembrane helix</keyword>
<feature type="transmembrane region" description="Helical" evidence="1">
    <location>
        <begin position="12"/>
        <end position="33"/>
    </location>
</feature>
<organism evidence="2 3">
    <name type="scientific">Caenorhabditis briggsae</name>
    <dbReference type="NCBI Taxonomy" id="6238"/>
    <lineage>
        <taxon>Eukaryota</taxon>
        <taxon>Metazoa</taxon>
        <taxon>Ecdysozoa</taxon>
        <taxon>Nematoda</taxon>
        <taxon>Chromadorea</taxon>
        <taxon>Rhabditida</taxon>
        <taxon>Rhabditina</taxon>
        <taxon>Rhabditomorpha</taxon>
        <taxon>Rhabditoidea</taxon>
        <taxon>Rhabditidae</taxon>
        <taxon>Peloderinae</taxon>
        <taxon>Caenorhabditis</taxon>
    </lineage>
</organism>
<proteinExistence type="predicted"/>
<evidence type="ECO:0000313" key="2">
    <source>
        <dbReference type="EMBL" id="UMM31766.1"/>
    </source>
</evidence>
<dbReference type="Proteomes" id="UP000829354">
    <property type="component" value="Chromosome V"/>
</dbReference>
<reference evidence="2 3" key="1">
    <citation type="submission" date="2022-04" db="EMBL/GenBank/DDBJ databases">
        <title>Chromosome-level reference genomes for two strains of Caenorhabditis briggsae: an improved platform for comparative genomics.</title>
        <authorList>
            <person name="Stevens L."/>
            <person name="Andersen E."/>
        </authorList>
    </citation>
    <scope>NUCLEOTIDE SEQUENCE [LARGE SCALE GENOMIC DNA]</scope>
    <source>
        <strain evidence="2">VX34</strain>
        <tissue evidence="2">Whole-organism</tissue>
    </source>
</reference>
<gene>
    <name evidence="2" type="ORF">L5515_005832</name>
</gene>